<protein>
    <submittedName>
        <fullName evidence="2">Uncharacterized protein</fullName>
    </submittedName>
</protein>
<accession>A0AA46YJY7</accession>
<feature type="signal peptide" evidence="1">
    <location>
        <begin position="1"/>
        <end position="25"/>
    </location>
</feature>
<proteinExistence type="predicted"/>
<dbReference type="KEGG" id="sgrg:L0C25_13015"/>
<reference evidence="2" key="1">
    <citation type="submission" date="2022-01" db="EMBL/GenBank/DDBJ databases">
        <title>Nocardioidaceae gen. sp. A5X3R13.</title>
        <authorList>
            <person name="Lopez Marin M.A."/>
            <person name="Uhlik O."/>
        </authorList>
    </citation>
    <scope>NUCLEOTIDE SEQUENCE</scope>
    <source>
        <strain evidence="2">A5X3R13</strain>
    </source>
</reference>
<evidence type="ECO:0000313" key="3">
    <source>
        <dbReference type="Proteomes" id="UP001164390"/>
    </source>
</evidence>
<name>A0AA46YJY7_9ACTN</name>
<feature type="chain" id="PRO_5041307395" evidence="1">
    <location>
        <begin position="26"/>
        <end position="182"/>
    </location>
</feature>
<organism evidence="2 3">
    <name type="scientific">Solicola gregarius</name>
    <dbReference type="NCBI Taxonomy" id="2908642"/>
    <lineage>
        <taxon>Bacteria</taxon>
        <taxon>Bacillati</taxon>
        <taxon>Actinomycetota</taxon>
        <taxon>Actinomycetes</taxon>
        <taxon>Propionibacteriales</taxon>
        <taxon>Nocardioidaceae</taxon>
        <taxon>Solicola</taxon>
    </lineage>
</organism>
<keyword evidence="1" id="KW-0732">Signal</keyword>
<dbReference type="AlphaFoldDB" id="A0AA46YJY7"/>
<dbReference type="RefSeq" id="WP_271632087.1">
    <property type="nucleotide sequence ID" value="NZ_CP094970.1"/>
</dbReference>
<sequence>MKTLVRAGIIVAGAALLSAPLSAVAETDNLDLGRDKAHPPYGDITGLRVDNAQHRVVATLRLPKVNQARLTETRLVMRQRNSPMTWRVYVSYDRKGDVTSKWVMATPEPGLPSPGKRCAKVRVGTTKHTLRTTVPRTCFPAGFAPKKPIKVRAQVTVRHPSPVPETFKWTDRTPYTTFLRRG</sequence>
<dbReference type="Proteomes" id="UP001164390">
    <property type="component" value="Chromosome"/>
</dbReference>
<keyword evidence="3" id="KW-1185">Reference proteome</keyword>
<evidence type="ECO:0000256" key="1">
    <source>
        <dbReference type="SAM" id="SignalP"/>
    </source>
</evidence>
<gene>
    <name evidence="2" type="ORF">L0C25_13015</name>
</gene>
<dbReference type="EMBL" id="CP094970">
    <property type="protein sequence ID" value="UYM03478.1"/>
    <property type="molecule type" value="Genomic_DNA"/>
</dbReference>
<evidence type="ECO:0000313" key="2">
    <source>
        <dbReference type="EMBL" id="UYM03478.1"/>
    </source>
</evidence>